<dbReference type="InterPro" id="IPR036383">
    <property type="entry name" value="TSP1_rpt_sf"/>
</dbReference>
<organism evidence="5">
    <name type="scientific">Apis mellifera</name>
    <name type="common">Honeybee</name>
    <dbReference type="NCBI Taxonomy" id="7460"/>
    <lineage>
        <taxon>Eukaryota</taxon>
        <taxon>Metazoa</taxon>
        <taxon>Ecdysozoa</taxon>
        <taxon>Arthropoda</taxon>
        <taxon>Hexapoda</taxon>
        <taxon>Insecta</taxon>
        <taxon>Pterygota</taxon>
        <taxon>Neoptera</taxon>
        <taxon>Endopterygota</taxon>
        <taxon>Hymenoptera</taxon>
        <taxon>Apocrita</taxon>
        <taxon>Aculeata</taxon>
        <taxon>Apoidea</taxon>
        <taxon>Anthophila</taxon>
        <taxon>Apidae</taxon>
        <taxon>Apis</taxon>
    </lineage>
</organism>
<dbReference type="OrthoDB" id="5989160at2759"/>
<dbReference type="PANTHER" id="PTHR10239">
    <property type="entry name" value="ISTHMIN-2"/>
    <property type="match status" value="1"/>
</dbReference>
<evidence type="ECO:0000313" key="5">
    <source>
        <dbReference type="EnsemblMetazoa" id="XP_026297190"/>
    </source>
</evidence>
<keyword evidence="2" id="KW-0964">Secreted</keyword>
<evidence type="ECO:0000256" key="1">
    <source>
        <dbReference type="ARBA" id="ARBA00004613"/>
    </source>
</evidence>
<dbReference type="Gene3D" id="2.20.100.10">
    <property type="entry name" value="Thrombospondin type-1 (TSP1) repeat"/>
    <property type="match status" value="1"/>
</dbReference>
<keyword evidence="6" id="KW-1185">Reference proteome</keyword>
<sequence length="183" mass="21748">MFCEISIHNNEEVSPFSTELNSLQINRANNKEKIIPSFFVLNNKECRCVKFGQLVLWYDERFYHSPFNHKTSTIRQRKLLNYLKKTHFENNINNEQLQRRKQKKFLRYVKDVKRNNSTSNESWDGWGSWSSCSVTCGNGRQVRWRHCAAEHCTKGLKKAQIKTCRLKECESKNILNWLGIKTK</sequence>
<dbReference type="InterPro" id="IPR051867">
    <property type="entry name" value="Angio_Inhib/Adhesion_GPCR"/>
</dbReference>
<dbReference type="KEGG" id="ame:100577057"/>
<dbReference type="PROSITE" id="PS50092">
    <property type="entry name" value="TSP1"/>
    <property type="match status" value="1"/>
</dbReference>
<protein>
    <submittedName>
        <fullName evidence="7">Uncharacterized protein LOC100577057</fullName>
    </submittedName>
</protein>
<keyword evidence="4" id="KW-1015">Disulfide bond</keyword>
<evidence type="ECO:0000256" key="2">
    <source>
        <dbReference type="ARBA" id="ARBA00022525"/>
    </source>
</evidence>
<accession>A0A8B8GZL0</accession>
<dbReference type="PANTHER" id="PTHR10239:SF32">
    <property type="entry name" value="ADHESION G PROTEIN-COUPLED RECEPTOR B2"/>
    <property type="match status" value="1"/>
</dbReference>
<evidence type="ECO:0000256" key="3">
    <source>
        <dbReference type="ARBA" id="ARBA00022729"/>
    </source>
</evidence>
<dbReference type="Proteomes" id="UP000005203">
    <property type="component" value="Linkage group LG6"/>
</dbReference>
<accession>A0A7M7MKM9</accession>
<dbReference type="SUPFAM" id="SSF82895">
    <property type="entry name" value="TSP-1 type 1 repeat"/>
    <property type="match status" value="1"/>
</dbReference>
<reference evidence="5" key="1">
    <citation type="submission" date="2021-01" db="UniProtKB">
        <authorList>
            <consortium name="EnsemblMetazoa"/>
        </authorList>
    </citation>
    <scope>IDENTIFICATION</scope>
    <source>
        <strain evidence="5">DH4</strain>
    </source>
</reference>
<comment type="subcellular location">
    <subcellularLocation>
        <location evidence="1">Secreted</location>
    </subcellularLocation>
</comment>
<dbReference type="GeneID" id="100577057"/>
<dbReference type="RefSeq" id="XP_026297190.1">
    <property type="nucleotide sequence ID" value="XM_026441405.1"/>
</dbReference>
<dbReference type="InterPro" id="IPR000884">
    <property type="entry name" value="TSP1_rpt"/>
</dbReference>
<name>A0A7M7MKM9_APIME</name>
<reference evidence="7" key="2">
    <citation type="submission" date="2025-04" db="UniProtKB">
        <authorList>
            <consortium name="RefSeq"/>
        </authorList>
    </citation>
    <scope>IDENTIFICATION</scope>
    <source>
        <strain evidence="7">DH4</strain>
        <tissue evidence="7">Whole body</tissue>
    </source>
</reference>
<keyword evidence="3" id="KW-0732">Signal</keyword>
<dbReference type="Pfam" id="PF00090">
    <property type="entry name" value="TSP_1"/>
    <property type="match status" value="1"/>
</dbReference>
<proteinExistence type="predicted"/>
<evidence type="ECO:0000313" key="6">
    <source>
        <dbReference type="Proteomes" id="UP000005203"/>
    </source>
</evidence>
<evidence type="ECO:0000256" key="4">
    <source>
        <dbReference type="ARBA" id="ARBA00023157"/>
    </source>
</evidence>
<evidence type="ECO:0000313" key="7">
    <source>
        <dbReference type="RefSeq" id="XP_026297190.1"/>
    </source>
</evidence>
<dbReference type="AlphaFoldDB" id="A0A7M7MKM9"/>
<gene>
    <name evidence="7" type="primary">LOC100577057</name>
</gene>
<dbReference type="GO" id="GO:0005576">
    <property type="term" value="C:extracellular region"/>
    <property type="evidence" value="ECO:0007669"/>
    <property type="project" value="UniProtKB-SubCell"/>
</dbReference>
<dbReference type="EnsemblMetazoa" id="XM_026441405">
    <property type="protein sequence ID" value="XP_026297190"/>
    <property type="gene ID" value="LOC100577057"/>
</dbReference>
<dbReference type="SMART" id="SM00209">
    <property type="entry name" value="TSP1"/>
    <property type="match status" value="1"/>
</dbReference>